<feature type="compositionally biased region" description="Polar residues" evidence="1">
    <location>
        <begin position="1"/>
        <end position="17"/>
    </location>
</feature>
<evidence type="ECO:0000259" key="2">
    <source>
        <dbReference type="PROSITE" id="PS50097"/>
    </source>
</evidence>
<sequence>MSISNPSHLLISRNSPRSPAHPQLAHASTSRSAHAHTHHHASTSTLPSSRPDLLGRWASHSADEVASSTINPHRHRKLSEGQEDTIIQDQTEFGNAHEEEGEVVPIDIHPTFLPDSNMPGNVKVIVSKNEFWCHKEVLWFASPFFQGLLKGNWAETNHTTTCIFGIDTSPEFSSHEPLSPPTDTDPPSPRHGAIPGADIPPPRPLSSTSSIHCSDGVRDLSDSSRHEDRYSSRQSTRTTRTELYLDPTSDPSATDFSRELGELSETPTRVTGAGSDSLEDYSPTVSQLNVGTASPRSVVDSPFFETHLPVVDDERGVGEEIPVSPWVSSENTTNEIDISSASSEHVSRSRHSIASGRTSMIRHSFSSGPGDGQPQHGRRRMLEAVVELHEESPAAFQDFLFWAYPHLECKVTWTNVENLLALSLKLIVPPLQKLCERFLMTHASGRPVMALCLAEVHSNSELYREASRFVLDQPTWDQDEMQCLSAQTQLKLSNRRNWNTFSSRLQAYSAVCRYGPPQPSVTFRCLRQLETFPTNPSLVMSHPLCQSIAKTWVMSLFDRMFQPKLVYSNPGTEKYWLWITMN</sequence>
<dbReference type="GeneID" id="30173183"/>
<protein>
    <recommendedName>
        <fullName evidence="2">BTB domain-containing protein</fullName>
    </recommendedName>
</protein>
<keyword evidence="4" id="KW-1185">Reference proteome</keyword>
<dbReference type="Gene3D" id="3.30.710.10">
    <property type="entry name" value="Potassium Channel Kv1.1, Chain A"/>
    <property type="match status" value="2"/>
</dbReference>
<feature type="region of interest" description="Disordered" evidence="1">
    <location>
        <begin position="1"/>
        <end position="54"/>
    </location>
</feature>
<dbReference type="SUPFAM" id="SSF54695">
    <property type="entry name" value="POZ domain"/>
    <property type="match status" value="2"/>
</dbReference>
<dbReference type="PANTHER" id="PTHR22744">
    <property type="entry name" value="HELIX LOOP HELIX PROTEIN 21-RELATED"/>
    <property type="match status" value="1"/>
</dbReference>
<dbReference type="InterPro" id="IPR000210">
    <property type="entry name" value="BTB/POZ_dom"/>
</dbReference>
<name>A0AAJ8LAE5_9TREE</name>
<accession>A0AAJ8LAE5</accession>
<gene>
    <name evidence="3" type="ORF">I206_105991</name>
</gene>
<reference evidence="3" key="2">
    <citation type="submission" date="2024-02" db="EMBL/GenBank/DDBJ databases">
        <title>Comparative genomics of Cryptococcus and Kwoniella reveals pathogenesis evolution and contrasting modes of karyotype evolution via chromosome fusion or intercentromeric recombination.</title>
        <authorList>
            <person name="Coelho M.A."/>
            <person name="David-Palma M."/>
            <person name="Shea T."/>
            <person name="Bowers K."/>
            <person name="McGinley-Smith S."/>
            <person name="Mohammad A.W."/>
            <person name="Gnirke A."/>
            <person name="Yurkov A.M."/>
            <person name="Nowrousian M."/>
            <person name="Sun S."/>
            <person name="Cuomo C.A."/>
            <person name="Heitman J."/>
        </authorList>
    </citation>
    <scope>NUCLEOTIDE SEQUENCE</scope>
    <source>
        <strain evidence="3">CBS 10737</strain>
    </source>
</reference>
<organism evidence="3 4">
    <name type="scientific">Kwoniella pini CBS 10737</name>
    <dbReference type="NCBI Taxonomy" id="1296096"/>
    <lineage>
        <taxon>Eukaryota</taxon>
        <taxon>Fungi</taxon>
        <taxon>Dikarya</taxon>
        <taxon>Basidiomycota</taxon>
        <taxon>Agaricomycotina</taxon>
        <taxon>Tremellomycetes</taxon>
        <taxon>Tremellales</taxon>
        <taxon>Cryptococcaceae</taxon>
        <taxon>Kwoniella</taxon>
    </lineage>
</organism>
<dbReference type="PROSITE" id="PS50097">
    <property type="entry name" value="BTB"/>
    <property type="match status" value="1"/>
</dbReference>
<evidence type="ECO:0000313" key="3">
    <source>
        <dbReference type="EMBL" id="WWC72032.1"/>
    </source>
</evidence>
<evidence type="ECO:0000313" key="4">
    <source>
        <dbReference type="Proteomes" id="UP000094020"/>
    </source>
</evidence>
<dbReference type="CDD" id="cd18186">
    <property type="entry name" value="BTB_POZ_ZBTB_KLHL-like"/>
    <property type="match status" value="1"/>
</dbReference>
<feature type="domain" description="BTB" evidence="2">
    <location>
        <begin position="120"/>
        <end position="171"/>
    </location>
</feature>
<feature type="region of interest" description="Disordered" evidence="1">
    <location>
        <begin position="168"/>
        <end position="282"/>
    </location>
</feature>
<feature type="compositionally biased region" description="Basic and acidic residues" evidence="1">
    <location>
        <begin position="215"/>
        <end position="231"/>
    </location>
</feature>
<dbReference type="PANTHER" id="PTHR22744:SF17">
    <property type="entry name" value="BTB DOMAIN-CONTAINING PROTEIN"/>
    <property type="match status" value="1"/>
</dbReference>
<dbReference type="AlphaFoldDB" id="A0AAJ8LAE5"/>
<evidence type="ECO:0000256" key="1">
    <source>
        <dbReference type="SAM" id="MobiDB-lite"/>
    </source>
</evidence>
<dbReference type="EMBL" id="CP144526">
    <property type="protein sequence ID" value="WWC72032.1"/>
    <property type="molecule type" value="Genomic_DNA"/>
</dbReference>
<proteinExistence type="predicted"/>
<dbReference type="KEGG" id="kpin:30173183"/>
<dbReference type="Pfam" id="PF00651">
    <property type="entry name" value="BTB"/>
    <property type="match status" value="1"/>
</dbReference>
<dbReference type="Proteomes" id="UP000094020">
    <property type="component" value="Chromosome 8"/>
</dbReference>
<dbReference type="SMART" id="SM00225">
    <property type="entry name" value="BTB"/>
    <property type="match status" value="1"/>
</dbReference>
<dbReference type="InterPro" id="IPR011333">
    <property type="entry name" value="SKP1/BTB/POZ_sf"/>
</dbReference>
<reference evidence="3" key="1">
    <citation type="submission" date="2013-07" db="EMBL/GenBank/DDBJ databases">
        <authorList>
            <consortium name="The Broad Institute Genome Sequencing Platform"/>
            <person name="Cuomo C."/>
            <person name="Litvintseva A."/>
            <person name="Chen Y."/>
            <person name="Heitman J."/>
            <person name="Sun S."/>
            <person name="Springer D."/>
            <person name="Dromer F."/>
            <person name="Young S.K."/>
            <person name="Zeng Q."/>
            <person name="Gargeya S."/>
            <person name="Fitzgerald M."/>
            <person name="Abouelleil A."/>
            <person name="Alvarado L."/>
            <person name="Berlin A.M."/>
            <person name="Chapman S.B."/>
            <person name="Dewar J."/>
            <person name="Goldberg J."/>
            <person name="Griggs A."/>
            <person name="Gujja S."/>
            <person name="Hansen M."/>
            <person name="Howarth C."/>
            <person name="Imamovic A."/>
            <person name="Larimer J."/>
            <person name="McCowan C."/>
            <person name="Murphy C."/>
            <person name="Pearson M."/>
            <person name="Priest M."/>
            <person name="Roberts A."/>
            <person name="Saif S."/>
            <person name="Shea T."/>
            <person name="Sykes S."/>
            <person name="Wortman J."/>
            <person name="Nusbaum C."/>
            <person name="Birren B."/>
        </authorList>
    </citation>
    <scope>NUCLEOTIDE SEQUENCE</scope>
    <source>
        <strain evidence="3">CBS 10737</strain>
    </source>
</reference>
<dbReference type="RefSeq" id="XP_070059322.1">
    <property type="nucleotide sequence ID" value="XM_070203221.1"/>
</dbReference>
<feature type="compositionally biased region" description="Pro residues" evidence="1">
    <location>
        <begin position="178"/>
        <end position="189"/>
    </location>
</feature>